<feature type="compositionally biased region" description="Basic and acidic residues" evidence="1">
    <location>
        <begin position="55"/>
        <end position="88"/>
    </location>
</feature>
<dbReference type="Proteomes" id="UP000609064">
    <property type="component" value="Unassembled WGS sequence"/>
</dbReference>
<sequence length="428" mass="49185">MNIRNLSIMLCFWVVSPAFAQFDKLKEKVKKELPSSERATPTRETNARGGAPNATEKDQKRNESFDAHYKQKDDAKAKSGELDRKTKLTSPEFERKAYEERIYANFEPDFSTANFPPAIAWFDLLDNERFRFDITKGEIRLMSLHVSFLPSKTKDGKDINYRPSLSTSKGYENMKPPIRADIVDAATGELKGQQFFKAEDYIPPFKKLILVEEYGGDFFPFYSNVKEGSYEIRFFVGKSHFYTFPFQVEKKTNPDSYAPVKDLYFLKGPWEDWARIQFDERSGEVLPSVYLTERNLDIKSASNWDDTVPMKGLVKITRNGSLVATYGQTINSGDFTPSNGKWTRCQFLTFKAGSNDKEMFTRADLKDGNYIMEINVKNPKTGKSTIAKYGFMVKGGVIQPHPKADRNQNKDPLTVLEQGKEFYYIKKM</sequence>
<comment type="caution">
    <text evidence="3">The sequence shown here is derived from an EMBL/GenBank/DDBJ whole genome shotgun (WGS) entry which is preliminary data.</text>
</comment>
<feature type="signal peptide" evidence="2">
    <location>
        <begin position="1"/>
        <end position="20"/>
    </location>
</feature>
<organism evidence="3 4">
    <name type="scientific">Emticicia aquatilis</name>
    <dbReference type="NCBI Taxonomy" id="1537369"/>
    <lineage>
        <taxon>Bacteria</taxon>
        <taxon>Pseudomonadati</taxon>
        <taxon>Bacteroidota</taxon>
        <taxon>Cytophagia</taxon>
        <taxon>Cytophagales</taxon>
        <taxon>Leadbetterellaceae</taxon>
        <taxon>Emticicia</taxon>
    </lineage>
</organism>
<reference evidence="3" key="1">
    <citation type="journal article" date="2014" name="Int. J. Syst. Evol. Microbiol.">
        <title>Complete genome sequence of Corynebacterium casei LMG S-19264T (=DSM 44701T), isolated from a smear-ripened cheese.</title>
        <authorList>
            <consortium name="US DOE Joint Genome Institute (JGI-PGF)"/>
            <person name="Walter F."/>
            <person name="Albersmeier A."/>
            <person name="Kalinowski J."/>
            <person name="Ruckert C."/>
        </authorList>
    </citation>
    <scope>NUCLEOTIDE SEQUENCE</scope>
    <source>
        <strain evidence="3">CGMCC 1.15958</strain>
    </source>
</reference>
<dbReference type="RefSeq" id="WP_188765371.1">
    <property type="nucleotide sequence ID" value="NZ_BMKK01000002.1"/>
</dbReference>
<feature type="chain" id="PRO_5037409983" evidence="2">
    <location>
        <begin position="21"/>
        <end position="428"/>
    </location>
</feature>
<name>A0A917DMF2_9BACT</name>
<gene>
    <name evidence="3" type="ORF">GCM10011514_14490</name>
</gene>
<keyword evidence="4" id="KW-1185">Reference proteome</keyword>
<dbReference type="EMBL" id="BMKK01000002">
    <property type="protein sequence ID" value="GGD51359.1"/>
    <property type="molecule type" value="Genomic_DNA"/>
</dbReference>
<proteinExistence type="predicted"/>
<dbReference type="AlphaFoldDB" id="A0A917DMF2"/>
<evidence type="ECO:0000256" key="2">
    <source>
        <dbReference type="SAM" id="SignalP"/>
    </source>
</evidence>
<evidence type="ECO:0000256" key="1">
    <source>
        <dbReference type="SAM" id="MobiDB-lite"/>
    </source>
</evidence>
<keyword evidence="2" id="KW-0732">Signal</keyword>
<protein>
    <submittedName>
        <fullName evidence="3">Uncharacterized protein</fullName>
    </submittedName>
</protein>
<evidence type="ECO:0000313" key="3">
    <source>
        <dbReference type="EMBL" id="GGD51359.1"/>
    </source>
</evidence>
<reference evidence="3" key="2">
    <citation type="submission" date="2020-09" db="EMBL/GenBank/DDBJ databases">
        <authorList>
            <person name="Sun Q."/>
            <person name="Zhou Y."/>
        </authorList>
    </citation>
    <scope>NUCLEOTIDE SEQUENCE</scope>
    <source>
        <strain evidence="3">CGMCC 1.15958</strain>
    </source>
</reference>
<evidence type="ECO:0000313" key="4">
    <source>
        <dbReference type="Proteomes" id="UP000609064"/>
    </source>
</evidence>
<feature type="region of interest" description="Disordered" evidence="1">
    <location>
        <begin position="29"/>
        <end position="88"/>
    </location>
</feature>
<accession>A0A917DMF2</accession>